<gene>
    <name evidence="2" type="ORF">KP509_33G066800</name>
    <name evidence="3" type="ORF">KP509_33G066900</name>
</gene>
<name>A0A8T2QRS2_CERRI</name>
<protein>
    <recommendedName>
        <fullName evidence="5">Secreted protein</fullName>
    </recommendedName>
</protein>
<evidence type="ECO:0000313" key="3">
    <source>
        <dbReference type="EMBL" id="KAH7286280.1"/>
    </source>
</evidence>
<keyword evidence="1" id="KW-0732">Signal</keyword>
<feature type="signal peptide" evidence="1">
    <location>
        <begin position="1"/>
        <end position="18"/>
    </location>
</feature>
<evidence type="ECO:0008006" key="5">
    <source>
        <dbReference type="Google" id="ProtNLM"/>
    </source>
</evidence>
<evidence type="ECO:0000313" key="4">
    <source>
        <dbReference type="Proteomes" id="UP000825935"/>
    </source>
</evidence>
<dbReference type="AlphaFoldDB" id="A0A8T2QRS2"/>
<organism evidence="3 4">
    <name type="scientific">Ceratopteris richardii</name>
    <name type="common">Triangle waterfern</name>
    <dbReference type="NCBI Taxonomy" id="49495"/>
    <lineage>
        <taxon>Eukaryota</taxon>
        <taxon>Viridiplantae</taxon>
        <taxon>Streptophyta</taxon>
        <taxon>Embryophyta</taxon>
        <taxon>Tracheophyta</taxon>
        <taxon>Polypodiopsida</taxon>
        <taxon>Polypodiidae</taxon>
        <taxon>Polypodiales</taxon>
        <taxon>Pteridineae</taxon>
        <taxon>Pteridaceae</taxon>
        <taxon>Parkerioideae</taxon>
        <taxon>Ceratopteris</taxon>
    </lineage>
</organism>
<reference evidence="3" key="1">
    <citation type="submission" date="2021-08" db="EMBL/GenBank/DDBJ databases">
        <title>WGS assembly of Ceratopteris richardii.</title>
        <authorList>
            <person name="Marchant D.B."/>
            <person name="Chen G."/>
            <person name="Jenkins J."/>
            <person name="Shu S."/>
            <person name="Leebens-Mack J."/>
            <person name="Grimwood J."/>
            <person name="Schmutz J."/>
            <person name="Soltis P."/>
            <person name="Soltis D."/>
            <person name="Chen Z.-H."/>
        </authorList>
    </citation>
    <scope>NUCLEOTIDE SEQUENCE</scope>
    <source>
        <strain evidence="3">Whitten #5841</strain>
        <tissue evidence="3">Leaf</tissue>
    </source>
</reference>
<evidence type="ECO:0000256" key="1">
    <source>
        <dbReference type="SAM" id="SignalP"/>
    </source>
</evidence>
<feature type="chain" id="PRO_5036275825" description="Secreted protein" evidence="1">
    <location>
        <begin position="19"/>
        <end position="87"/>
    </location>
</feature>
<dbReference type="EMBL" id="CM035438">
    <property type="protein sequence ID" value="KAH7286280.1"/>
    <property type="molecule type" value="Genomic_DNA"/>
</dbReference>
<dbReference type="EMBL" id="CM035438">
    <property type="protein sequence ID" value="KAH7286279.1"/>
    <property type="molecule type" value="Genomic_DNA"/>
</dbReference>
<proteinExistence type="predicted"/>
<sequence>MNARLVVPFNHFFLIVLCDSECEILQVYGCQKSKQIFCHINPLELTAALFYMSNTFRFSRHFDCSIYLRKPEQRCIQGTKEGGTGGP</sequence>
<comment type="caution">
    <text evidence="3">The sequence shown here is derived from an EMBL/GenBank/DDBJ whole genome shotgun (WGS) entry which is preliminary data.</text>
</comment>
<evidence type="ECO:0000313" key="2">
    <source>
        <dbReference type="EMBL" id="KAH7286279.1"/>
    </source>
</evidence>
<dbReference type="Proteomes" id="UP000825935">
    <property type="component" value="Chromosome 33"/>
</dbReference>
<keyword evidence="4" id="KW-1185">Reference proteome</keyword>
<accession>A0A8T2QRS2</accession>